<comment type="caution">
    <text evidence="4">The sequence shown here is derived from an EMBL/GenBank/DDBJ whole genome shotgun (WGS) entry which is preliminary data.</text>
</comment>
<feature type="transmembrane region" description="Helical" evidence="2">
    <location>
        <begin position="371"/>
        <end position="390"/>
    </location>
</feature>
<feature type="region of interest" description="Disordered" evidence="1">
    <location>
        <begin position="1"/>
        <end position="69"/>
    </location>
</feature>
<keyword evidence="2" id="KW-0812">Transmembrane</keyword>
<dbReference type="InterPro" id="IPR036938">
    <property type="entry name" value="PAP2/HPO_sf"/>
</dbReference>
<dbReference type="eggNOG" id="COG0671">
    <property type="taxonomic scope" value="Bacteria"/>
</dbReference>
<dbReference type="Proteomes" id="UP000003656">
    <property type="component" value="Unassembled WGS sequence"/>
</dbReference>
<dbReference type="STRING" id="561180.BIFGAL_04001"/>
<feature type="transmembrane region" description="Helical" evidence="2">
    <location>
        <begin position="266"/>
        <end position="287"/>
    </location>
</feature>
<dbReference type="EMBL" id="ABXB03000004">
    <property type="protein sequence ID" value="EFA22243.1"/>
    <property type="molecule type" value="Genomic_DNA"/>
</dbReference>
<feature type="domain" description="Phosphatidic acid phosphatase type 2/haloperoxidase" evidence="3">
    <location>
        <begin position="230"/>
        <end position="312"/>
    </location>
</feature>
<feature type="transmembrane region" description="Helical" evidence="2">
    <location>
        <begin position="293"/>
        <end position="310"/>
    </location>
</feature>
<feature type="transmembrane region" description="Helical" evidence="2">
    <location>
        <begin position="240"/>
        <end position="259"/>
    </location>
</feature>
<evidence type="ECO:0000256" key="1">
    <source>
        <dbReference type="SAM" id="MobiDB-lite"/>
    </source>
</evidence>
<accession>D1NVV7</accession>
<reference evidence="4 5" key="1">
    <citation type="submission" date="2009-11" db="EMBL/GenBank/DDBJ databases">
        <authorList>
            <person name="Weinstock G."/>
            <person name="Sodergren E."/>
            <person name="Clifton S."/>
            <person name="Fulton L."/>
            <person name="Fulton B."/>
            <person name="Courtney L."/>
            <person name="Fronick C."/>
            <person name="Harrison M."/>
            <person name="Strong C."/>
            <person name="Farmer C."/>
            <person name="Delahaunty K."/>
            <person name="Markovic C."/>
            <person name="Hall O."/>
            <person name="Minx P."/>
            <person name="Tomlinson C."/>
            <person name="Mitreva M."/>
            <person name="Nelson J."/>
            <person name="Hou S."/>
            <person name="Wollam A."/>
            <person name="Pepin K.H."/>
            <person name="Johnson M."/>
            <person name="Bhonagiri V."/>
            <person name="Nash W.E."/>
            <person name="Warren W."/>
            <person name="Chinwalla A."/>
            <person name="Mardis E.R."/>
            <person name="Wilson R.K."/>
        </authorList>
    </citation>
    <scope>NUCLEOTIDE SEQUENCE [LARGE SCALE GENOMIC DNA]</scope>
    <source>
        <strain evidence="4 5">DSM 20093</strain>
    </source>
</reference>
<dbReference type="InterPro" id="IPR000326">
    <property type="entry name" value="PAP2/HPO"/>
</dbReference>
<evidence type="ECO:0000313" key="5">
    <source>
        <dbReference type="Proteomes" id="UP000003656"/>
    </source>
</evidence>
<sequence>MTQEDSQPQAPDSASQQDGAEQLEHTLAHTDNSADIEAQEHSEQAVTERGEQAAVERGEQTGAQRALNWQPVKARESLTVAQEVSDDARTAGQDDLDISAESGLAKLDPLMVRPRTSSIVLCIVWAVLLLAGAAGTFWWAVLTPRGQVFEDGVFMNVASAMPAFLQARTGWPLASEPVVAAIAAVLVVISLIVVIVRKRWRLIVQIVIFCVCCTAAGIVLKQYLPRPYLAQVQSNINNSAPSGNVLLAIASGLVLVCAVPHAWRALCAVVSAVFTIGVGCTVMVNGWHRPVDVIMSVLIAAGFAMIMLAFTGRSGMDAPGKRVSSPSIQIVGTILITAGVCASAYGMYVLIQLQPGLDIGSAWTIRGSIDATNMLVIGITALANGLVLAMRQITASPMTRVGLLGAPPEPPAQH</sequence>
<feature type="transmembrane region" description="Helical" evidence="2">
    <location>
        <begin position="119"/>
        <end position="141"/>
    </location>
</feature>
<dbReference type="RefSeq" id="WP_006295454.1">
    <property type="nucleotide sequence ID" value="NZ_ABXB03000004.1"/>
</dbReference>
<keyword evidence="2" id="KW-1133">Transmembrane helix</keyword>
<gene>
    <name evidence="4" type="ORF">BIFGAL_04001</name>
</gene>
<dbReference type="OrthoDB" id="3240395at2"/>
<dbReference type="AlphaFoldDB" id="D1NVV7"/>
<dbReference type="CDD" id="cd01610">
    <property type="entry name" value="PAP2_like"/>
    <property type="match status" value="1"/>
</dbReference>
<keyword evidence="2" id="KW-0472">Membrane</keyword>
<feature type="compositionally biased region" description="Basic and acidic residues" evidence="1">
    <location>
        <begin position="38"/>
        <end position="59"/>
    </location>
</feature>
<dbReference type="SUPFAM" id="SSF48317">
    <property type="entry name" value="Acid phosphatase/Vanadium-dependent haloperoxidase"/>
    <property type="match status" value="1"/>
</dbReference>
<feature type="compositionally biased region" description="Low complexity" evidence="1">
    <location>
        <begin position="1"/>
        <end position="18"/>
    </location>
</feature>
<protein>
    <recommendedName>
        <fullName evidence="3">Phosphatidic acid phosphatase type 2/haloperoxidase domain-containing protein</fullName>
    </recommendedName>
</protein>
<organism evidence="4 5">
    <name type="scientific">Bifidobacterium gallicum DSM 20093 = LMG 11596</name>
    <dbReference type="NCBI Taxonomy" id="561180"/>
    <lineage>
        <taxon>Bacteria</taxon>
        <taxon>Bacillati</taxon>
        <taxon>Actinomycetota</taxon>
        <taxon>Actinomycetes</taxon>
        <taxon>Bifidobacteriales</taxon>
        <taxon>Bifidobacteriaceae</taxon>
        <taxon>Bifidobacterium</taxon>
    </lineage>
</organism>
<feature type="transmembrane region" description="Helical" evidence="2">
    <location>
        <begin position="202"/>
        <end position="220"/>
    </location>
</feature>
<evidence type="ECO:0000259" key="3">
    <source>
        <dbReference type="Pfam" id="PF01569"/>
    </source>
</evidence>
<proteinExistence type="predicted"/>
<dbReference type="Gene3D" id="1.20.144.10">
    <property type="entry name" value="Phosphatidic acid phosphatase type 2/haloperoxidase"/>
    <property type="match status" value="1"/>
</dbReference>
<dbReference type="Pfam" id="PF01569">
    <property type="entry name" value="PAP2"/>
    <property type="match status" value="1"/>
</dbReference>
<feature type="transmembrane region" description="Helical" evidence="2">
    <location>
        <begin position="178"/>
        <end position="195"/>
    </location>
</feature>
<name>D1NVV7_9BIFI</name>
<feature type="transmembrane region" description="Helical" evidence="2">
    <location>
        <begin position="330"/>
        <end position="351"/>
    </location>
</feature>
<evidence type="ECO:0000256" key="2">
    <source>
        <dbReference type="SAM" id="Phobius"/>
    </source>
</evidence>
<evidence type="ECO:0000313" key="4">
    <source>
        <dbReference type="EMBL" id="EFA22243.1"/>
    </source>
</evidence>